<dbReference type="EMBL" id="CP003629">
    <property type="protein sequence ID" value="AFQ43339.1"/>
    <property type="molecule type" value="Genomic_DNA"/>
</dbReference>
<dbReference type="Gene3D" id="2.40.30.170">
    <property type="match status" value="1"/>
</dbReference>
<dbReference type="Pfam" id="PF25967">
    <property type="entry name" value="RND-MFP_C"/>
    <property type="match status" value="1"/>
</dbReference>
<keyword evidence="4" id="KW-0175">Coiled coil</keyword>
<organism evidence="9 10">
    <name type="scientific">Desulfosporosinus meridiei (strain ATCC BAA-275 / DSM 13257 / KCTC 12902 / NCIMB 13706 / S10)</name>
    <dbReference type="NCBI Taxonomy" id="768704"/>
    <lineage>
        <taxon>Bacteria</taxon>
        <taxon>Bacillati</taxon>
        <taxon>Bacillota</taxon>
        <taxon>Clostridia</taxon>
        <taxon>Eubacteriales</taxon>
        <taxon>Desulfitobacteriaceae</taxon>
        <taxon>Desulfosporosinus</taxon>
    </lineage>
</organism>
<dbReference type="Gene3D" id="6.10.140.1990">
    <property type="match status" value="1"/>
</dbReference>
<dbReference type="Pfam" id="PF25917">
    <property type="entry name" value="BSH_RND"/>
    <property type="match status" value="1"/>
</dbReference>
<name>J7IT53_DESMD</name>
<feature type="domain" description="Multidrug resistance protein MdtA-like C-terminal permuted SH3" evidence="8">
    <location>
        <begin position="323"/>
        <end position="370"/>
    </location>
</feature>
<dbReference type="STRING" id="768704.Desmer_1331"/>
<dbReference type="GO" id="GO:1990195">
    <property type="term" value="C:macrolide transmembrane transporter complex"/>
    <property type="evidence" value="ECO:0007669"/>
    <property type="project" value="InterPro"/>
</dbReference>
<evidence type="ECO:0000256" key="2">
    <source>
        <dbReference type="ARBA" id="ARBA00009477"/>
    </source>
</evidence>
<keyword evidence="10" id="KW-1185">Reference proteome</keyword>
<dbReference type="PANTHER" id="PTHR30469:SF15">
    <property type="entry name" value="HLYD FAMILY OF SECRETION PROTEINS"/>
    <property type="match status" value="1"/>
</dbReference>
<dbReference type="GO" id="GO:1990961">
    <property type="term" value="P:xenobiotic detoxification by transmembrane export across the plasma membrane"/>
    <property type="evidence" value="ECO:0007669"/>
    <property type="project" value="InterPro"/>
</dbReference>
<evidence type="ECO:0000256" key="1">
    <source>
        <dbReference type="ARBA" id="ARBA00004196"/>
    </source>
</evidence>
<dbReference type="Proteomes" id="UP000005262">
    <property type="component" value="Chromosome"/>
</dbReference>
<dbReference type="AlphaFoldDB" id="J7IT53"/>
<dbReference type="SUPFAM" id="SSF111369">
    <property type="entry name" value="HlyD-like secretion proteins"/>
    <property type="match status" value="1"/>
</dbReference>
<dbReference type="InterPro" id="IPR058624">
    <property type="entry name" value="MdtA-like_HH"/>
</dbReference>
<dbReference type="Gene3D" id="2.40.50.100">
    <property type="match status" value="1"/>
</dbReference>
<evidence type="ECO:0000313" key="9">
    <source>
        <dbReference type="EMBL" id="AFQ43339.1"/>
    </source>
</evidence>
<dbReference type="RefSeq" id="WP_014902258.1">
    <property type="nucleotide sequence ID" value="NC_018515.1"/>
</dbReference>
<dbReference type="GO" id="GO:0019898">
    <property type="term" value="C:extrinsic component of membrane"/>
    <property type="evidence" value="ECO:0007669"/>
    <property type="project" value="InterPro"/>
</dbReference>
<dbReference type="InterPro" id="IPR030190">
    <property type="entry name" value="MacA_alpha-hairpin_sf"/>
</dbReference>
<reference evidence="10" key="2">
    <citation type="submission" date="2012-08" db="EMBL/GenBank/DDBJ databases">
        <title>Finished genome of Desulfosporosinus meridiei DSM 13257.</title>
        <authorList>
            <person name="Huntemann M."/>
            <person name="Wei C.-L."/>
            <person name="Han J."/>
            <person name="Detter J.C."/>
            <person name="Han C."/>
            <person name="Davenport K."/>
            <person name="Daligault H."/>
            <person name="Erkkila T."/>
            <person name="Gu W."/>
            <person name="Munk A.C.C."/>
            <person name="Teshima H."/>
            <person name="Xu Y."/>
            <person name="Chain P."/>
            <person name="Tapia R."/>
            <person name="Chen A."/>
            <person name="Krypides N."/>
            <person name="Mavromatis K."/>
            <person name="Markowitz V."/>
            <person name="Szeto E."/>
            <person name="Ivanova N."/>
            <person name="Mikhailova N."/>
            <person name="Ovchinnikova G."/>
            <person name="Pagani I."/>
            <person name="Pati A."/>
            <person name="Goodwin L."/>
            <person name="Peters L."/>
            <person name="Pitluck S."/>
            <person name="Woyke T."/>
            <person name="Pester M."/>
            <person name="Spring S."/>
            <person name="Ollivier B."/>
            <person name="Rattei T."/>
            <person name="Klenk H.-P."/>
            <person name="Wagner M."/>
            <person name="Loy A."/>
        </authorList>
    </citation>
    <scope>NUCLEOTIDE SEQUENCE [LARGE SCALE GENOMIC DNA]</scope>
    <source>
        <strain evidence="10">ATCC BAA-275 / DSM 13257 / NCIMB 13706 / S10</strain>
    </source>
</reference>
<accession>J7IT53</accession>
<comment type="similarity">
    <text evidence="2">Belongs to the membrane fusion protein (MFP) (TC 8.A.1) family.</text>
</comment>
<evidence type="ECO:0000259" key="7">
    <source>
        <dbReference type="Pfam" id="PF25954"/>
    </source>
</evidence>
<comment type="subcellular location">
    <subcellularLocation>
        <location evidence="1">Cell envelope</location>
    </subcellularLocation>
</comment>
<evidence type="ECO:0000256" key="3">
    <source>
        <dbReference type="ARBA" id="ARBA00022448"/>
    </source>
</evidence>
<dbReference type="HOGENOM" id="CLU_018816_1_2_9"/>
<dbReference type="InterPro" id="IPR058627">
    <property type="entry name" value="MdtA-like_C"/>
</dbReference>
<dbReference type="NCBIfam" id="TIGR01730">
    <property type="entry name" value="RND_mfp"/>
    <property type="match status" value="1"/>
</dbReference>
<evidence type="ECO:0000313" key="10">
    <source>
        <dbReference type="Proteomes" id="UP000005262"/>
    </source>
</evidence>
<evidence type="ECO:0000256" key="4">
    <source>
        <dbReference type="ARBA" id="ARBA00023054"/>
    </source>
</evidence>
<dbReference type="OrthoDB" id="9810430at2"/>
<dbReference type="InterPro" id="IPR058792">
    <property type="entry name" value="Beta-barrel_RND_2"/>
</dbReference>
<evidence type="ECO:0000259" key="5">
    <source>
        <dbReference type="Pfam" id="PF25876"/>
    </source>
</evidence>
<dbReference type="Pfam" id="PF25954">
    <property type="entry name" value="Beta-barrel_RND_2"/>
    <property type="match status" value="1"/>
</dbReference>
<evidence type="ECO:0000259" key="6">
    <source>
        <dbReference type="Pfam" id="PF25917"/>
    </source>
</evidence>
<proteinExistence type="inferred from homology"/>
<dbReference type="GO" id="GO:0015562">
    <property type="term" value="F:efflux transmembrane transporter activity"/>
    <property type="evidence" value="ECO:0007669"/>
    <property type="project" value="TreeGrafter"/>
</dbReference>
<dbReference type="Pfam" id="PF25876">
    <property type="entry name" value="HH_MFP_RND"/>
    <property type="match status" value="1"/>
</dbReference>
<dbReference type="GO" id="GO:0030313">
    <property type="term" value="C:cell envelope"/>
    <property type="evidence" value="ECO:0007669"/>
    <property type="project" value="UniProtKB-SubCell"/>
</dbReference>
<reference evidence="9 10" key="1">
    <citation type="journal article" date="2012" name="J. Bacteriol.">
        <title>Complete genome sequences of Desulfosporosinus orientis DSM765T, Desulfosporosinus youngiae DSM17734T, Desulfosporosinus meridiei DSM13257T, and Desulfosporosinus acidiphilus DSM22704T.</title>
        <authorList>
            <person name="Pester M."/>
            <person name="Brambilla E."/>
            <person name="Alazard D."/>
            <person name="Rattei T."/>
            <person name="Weinmaier T."/>
            <person name="Han J."/>
            <person name="Lucas S."/>
            <person name="Lapidus A."/>
            <person name="Cheng J.F."/>
            <person name="Goodwin L."/>
            <person name="Pitluck S."/>
            <person name="Peters L."/>
            <person name="Ovchinnikova G."/>
            <person name="Teshima H."/>
            <person name="Detter J.C."/>
            <person name="Han C.S."/>
            <person name="Tapia R."/>
            <person name="Land M.L."/>
            <person name="Hauser L."/>
            <person name="Kyrpides N.C."/>
            <person name="Ivanova N.N."/>
            <person name="Pagani I."/>
            <person name="Huntmann M."/>
            <person name="Wei C.L."/>
            <person name="Davenport K.W."/>
            <person name="Daligault H."/>
            <person name="Chain P.S."/>
            <person name="Chen A."/>
            <person name="Mavromatis K."/>
            <person name="Markowitz V."/>
            <person name="Szeto E."/>
            <person name="Mikhailova N."/>
            <person name="Pati A."/>
            <person name="Wagner M."/>
            <person name="Woyke T."/>
            <person name="Ollivier B."/>
            <person name="Klenk H.P."/>
            <person name="Spring S."/>
            <person name="Loy A."/>
        </authorList>
    </citation>
    <scope>NUCLEOTIDE SEQUENCE [LARGE SCALE GENOMIC DNA]</scope>
    <source>
        <strain evidence="10">ATCC BAA-275 / DSM 13257 / NCIMB 13706 / S10</strain>
    </source>
</reference>
<protein>
    <submittedName>
        <fullName evidence="9">RND family efflux transporter, MFP subunit</fullName>
    </submittedName>
</protein>
<dbReference type="Gene3D" id="2.40.420.20">
    <property type="match status" value="1"/>
</dbReference>
<feature type="domain" description="CusB-like beta-barrel" evidence="7">
    <location>
        <begin position="238"/>
        <end position="310"/>
    </location>
</feature>
<feature type="domain" description="Multidrug resistance protein MdtA-like barrel-sandwich hybrid" evidence="6">
    <location>
        <begin position="78"/>
        <end position="224"/>
    </location>
</feature>
<dbReference type="GO" id="GO:1990281">
    <property type="term" value="C:efflux pump complex"/>
    <property type="evidence" value="ECO:0007669"/>
    <property type="project" value="TreeGrafter"/>
</dbReference>
<gene>
    <name evidence="9" type="ordered locus">Desmer_1331</name>
</gene>
<dbReference type="InterPro" id="IPR058625">
    <property type="entry name" value="MdtA-like_BSH"/>
</dbReference>
<evidence type="ECO:0000259" key="8">
    <source>
        <dbReference type="Pfam" id="PF25967"/>
    </source>
</evidence>
<feature type="domain" description="Multidrug resistance protein MdtA-like alpha-helical hairpin" evidence="5">
    <location>
        <begin position="122"/>
        <end position="186"/>
    </location>
</feature>
<dbReference type="eggNOG" id="COG0845">
    <property type="taxonomic scope" value="Bacteria"/>
</dbReference>
<dbReference type="KEGG" id="dmi:Desmer_1331"/>
<dbReference type="PANTHER" id="PTHR30469">
    <property type="entry name" value="MULTIDRUG RESISTANCE PROTEIN MDTA"/>
    <property type="match status" value="1"/>
</dbReference>
<dbReference type="InterPro" id="IPR006143">
    <property type="entry name" value="RND_pump_MFP"/>
</dbReference>
<sequence>MSKKRIILLVIIVVIFIGGVALFNRYGAQSIFAAKDNESVESDPSNKVAVEVISPKVAGENEGLYYKATLEADQEGIVSSKNSGKVISILFDDGKQVTQGEVLIILDDQDIVNQIKSAESQLEVSKASLQKTEASLENTQRSYDRTKTLAGQGVVAQAELENAETSLKMIKADVASSQAAIQATQTTIDNLKTTLADMTIRAPITGVMDGKNVSIGQFLSPGNVLGKVRDISLIDAVIEIDQAQIKSIKIGQKAKVKLNEDDSDSAEGVVKSITPSADPSSRSFKVKVQLNNETLSLRPGVFAKVRLMDENDGKVQNFVIPVGLITGKEGNYFVYINDNGIVKKRAVTVGNLVNNQAEINSGLQGNESIISTNLNMLQEGDEITVGSE</sequence>
<keyword evidence="3" id="KW-0813">Transport</keyword>